<feature type="transmembrane region" description="Helical" evidence="6">
    <location>
        <begin position="12"/>
        <end position="37"/>
    </location>
</feature>
<name>A0A7T5VEA0_9BACT</name>
<evidence type="ECO:0000313" key="7">
    <source>
        <dbReference type="EMBL" id="QQG66297.1"/>
    </source>
</evidence>
<proteinExistence type="predicted"/>
<evidence type="ECO:0000256" key="2">
    <source>
        <dbReference type="ARBA" id="ARBA00022475"/>
    </source>
</evidence>
<evidence type="ECO:0000256" key="6">
    <source>
        <dbReference type="SAM" id="Phobius"/>
    </source>
</evidence>
<comment type="subcellular location">
    <subcellularLocation>
        <location evidence="1">Cell membrane</location>
        <topology evidence="1">Multi-pass membrane protein</topology>
    </subcellularLocation>
</comment>
<dbReference type="PIRSF" id="PIRSF006324">
    <property type="entry name" value="LeuE"/>
    <property type="match status" value="1"/>
</dbReference>
<dbReference type="PANTHER" id="PTHR30086:SF20">
    <property type="entry name" value="ARGININE EXPORTER PROTEIN ARGO-RELATED"/>
    <property type="match status" value="1"/>
</dbReference>
<keyword evidence="5 6" id="KW-0472">Membrane</keyword>
<keyword evidence="4 6" id="KW-1133">Transmembrane helix</keyword>
<keyword evidence="3 6" id="KW-0812">Transmembrane</keyword>
<dbReference type="AlphaFoldDB" id="A0A7T5VEA0"/>
<dbReference type="GO" id="GO:0015171">
    <property type="term" value="F:amino acid transmembrane transporter activity"/>
    <property type="evidence" value="ECO:0007669"/>
    <property type="project" value="TreeGrafter"/>
</dbReference>
<reference evidence="7 8" key="1">
    <citation type="submission" date="2020-05" db="EMBL/GenBank/DDBJ databases">
        <title>Complete genome of Desulfobulbus oligotrophicus.</title>
        <authorList>
            <person name="Podar M."/>
        </authorList>
    </citation>
    <scope>NUCLEOTIDE SEQUENCE [LARGE SCALE GENOMIC DNA]</scope>
    <source>
        <strain evidence="7 8">Prop6</strain>
    </source>
</reference>
<keyword evidence="8" id="KW-1185">Reference proteome</keyword>
<organism evidence="7 8">
    <name type="scientific">Desulfobulbus oligotrophicus</name>
    <dbReference type="NCBI Taxonomy" id="1909699"/>
    <lineage>
        <taxon>Bacteria</taxon>
        <taxon>Pseudomonadati</taxon>
        <taxon>Thermodesulfobacteriota</taxon>
        <taxon>Desulfobulbia</taxon>
        <taxon>Desulfobulbales</taxon>
        <taxon>Desulfobulbaceae</taxon>
        <taxon>Desulfobulbus</taxon>
    </lineage>
</organism>
<accession>A0A7T5VEA0</accession>
<dbReference type="EMBL" id="CP054140">
    <property type="protein sequence ID" value="QQG66297.1"/>
    <property type="molecule type" value="Genomic_DNA"/>
</dbReference>
<evidence type="ECO:0000256" key="5">
    <source>
        <dbReference type="ARBA" id="ARBA00023136"/>
    </source>
</evidence>
<feature type="transmembrane region" description="Helical" evidence="6">
    <location>
        <begin position="43"/>
        <end position="61"/>
    </location>
</feature>
<evidence type="ECO:0000256" key="4">
    <source>
        <dbReference type="ARBA" id="ARBA00022989"/>
    </source>
</evidence>
<dbReference type="KEGG" id="dog:HP555_10700"/>
<dbReference type="GO" id="GO:0005886">
    <property type="term" value="C:plasma membrane"/>
    <property type="evidence" value="ECO:0007669"/>
    <property type="project" value="UniProtKB-SubCell"/>
</dbReference>
<feature type="transmembrane region" description="Helical" evidence="6">
    <location>
        <begin position="122"/>
        <end position="143"/>
    </location>
</feature>
<keyword evidence="2" id="KW-1003">Cell membrane</keyword>
<dbReference type="PANTHER" id="PTHR30086">
    <property type="entry name" value="ARGININE EXPORTER PROTEIN ARGO"/>
    <property type="match status" value="1"/>
</dbReference>
<dbReference type="InterPro" id="IPR001123">
    <property type="entry name" value="LeuE-type"/>
</dbReference>
<dbReference type="Pfam" id="PF01810">
    <property type="entry name" value="LysE"/>
    <property type="match status" value="1"/>
</dbReference>
<protein>
    <submittedName>
        <fullName evidence="7">LysE family translocator</fullName>
    </submittedName>
</protein>
<evidence type="ECO:0000256" key="1">
    <source>
        <dbReference type="ARBA" id="ARBA00004651"/>
    </source>
</evidence>
<dbReference type="Proteomes" id="UP000596092">
    <property type="component" value="Chromosome"/>
</dbReference>
<feature type="transmembrane region" description="Helical" evidence="6">
    <location>
        <begin position="163"/>
        <end position="182"/>
    </location>
</feature>
<evidence type="ECO:0000256" key="3">
    <source>
        <dbReference type="ARBA" id="ARBA00022692"/>
    </source>
</evidence>
<sequence length="184" mass="19496">MTLSIQQGWAAGVLSCCGIAVGTLCHISAAAFGLSLLLLSSELIFNLIQYAGAFFLCFLGLKTMLSPPGIATGKQSASMKEPVAVFRDAFVINLLNPKTTLFFTAFLPQFISPQQGNVTTQVFILGGLVILLGAASDLTYVFIAVTVGERLQAAAGFRQSRRYFIGAVYIGIGLTTVLSGVFSR</sequence>
<gene>
    <name evidence="7" type="ORF">HP555_10700</name>
</gene>
<evidence type="ECO:0000313" key="8">
    <source>
        <dbReference type="Proteomes" id="UP000596092"/>
    </source>
</evidence>